<sequence length="91" mass="9837">MKIAKLALLGAFVLGASISAEAATSAPKLHAPGVKTLAAHTVKDEKKKHAHAHRAHKHKHKHKVAEVHAKPKPHKAPAHQARAHKVKKVKH</sequence>
<reference evidence="4" key="1">
    <citation type="submission" date="2016-10" db="EMBL/GenBank/DDBJ databases">
        <authorList>
            <person name="Varghese N."/>
            <person name="Submissions S."/>
        </authorList>
    </citation>
    <scope>NUCLEOTIDE SEQUENCE [LARGE SCALE GENOMIC DNA]</scope>
    <source>
        <strain evidence="4">DSM 1565</strain>
    </source>
</reference>
<keyword evidence="4" id="KW-1185">Reference proteome</keyword>
<dbReference type="EMBL" id="FPCH01000002">
    <property type="protein sequence ID" value="SFV33349.1"/>
    <property type="molecule type" value="Genomic_DNA"/>
</dbReference>
<evidence type="ECO:0000313" key="4">
    <source>
        <dbReference type="Proteomes" id="UP000199423"/>
    </source>
</evidence>
<gene>
    <name evidence="3" type="ORF">SAMN04488557_1939</name>
</gene>
<evidence type="ECO:0000313" key="3">
    <source>
        <dbReference type="EMBL" id="SFV33349.1"/>
    </source>
</evidence>
<proteinExistence type="predicted"/>
<dbReference type="AlphaFoldDB" id="A0A1I7NFB9"/>
<name>A0A1I7NFB9_9HYPH</name>
<protein>
    <recommendedName>
        <fullName evidence="5">Acid shock protein</fullName>
    </recommendedName>
</protein>
<feature type="signal peptide" evidence="2">
    <location>
        <begin position="1"/>
        <end position="22"/>
    </location>
</feature>
<accession>A0A1I7NFB9</accession>
<dbReference type="RefSeq" id="WP_143111391.1">
    <property type="nucleotide sequence ID" value="NZ_FPCH01000002.1"/>
</dbReference>
<evidence type="ECO:0000256" key="1">
    <source>
        <dbReference type="SAM" id="MobiDB-lite"/>
    </source>
</evidence>
<evidence type="ECO:0000256" key="2">
    <source>
        <dbReference type="SAM" id="SignalP"/>
    </source>
</evidence>
<feature type="chain" id="PRO_5011584846" description="Acid shock protein" evidence="2">
    <location>
        <begin position="23"/>
        <end position="91"/>
    </location>
</feature>
<dbReference type="Proteomes" id="UP000199423">
    <property type="component" value="Unassembled WGS sequence"/>
</dbReference>
<evidence type="ECO:0008006" key="5">
    <source>
        <dbReference type="Google" id="ProtNLM"/>
    </source>
</evidence>
<feature type="compositionally biased region" description="Basic residues" evidence="1">
    <location>
        <begin position="70"/>
        <end position="91"/>
    </location>
</feature>
<feature type="region of interest" description="Disordered" evidence="1">
    <location>
        <begin position="46"/>
        <end position="91"/>
    </location>
</feature>
<feature type="compositionally biased region" description="Basic residues" evidence="1">
    <location>
        <begin position="48"/>
        <end position="63"/>
    </location>
</feature>
<organism evidence="3 4">
    <name type="scientific">Hyphomicrobium facile</name>
    <dbReference type="NCBI Taxonomy" id="51670"/>
    <lineage>
        <taxon>Bacteria</taxon>
        <taxon>Pseudomonadati</taxon>
        <taxon>Pseudomonadota</taxon>
        <taxon>Alphaproteobacteria</taxon>
        <taxon>Hyphomicrobiales</taxon>
        <taxon>Hyphomicrobiaceae</taxon>
        <taxon>Hyphomicrobium</taxon>
    </lineage>
</organism>
<keyword evidence="2" id="KW-0732">Signal</keyword>